<dbReference type="InterPro" id="IPR004852">
    <property type="entry name" value="Di-haem_cyt_c_peroxidsae"/>
</dbReference>
<evidence type="ECO:0000256" key="9">
    <source>
        <dbReference type="PIRSR" id="PIRSR000294-2"/>
    </source>
</evidence>
<feature type="domain" description="Cytochrome c" evidence="11">
    <location>
        <begin position="216"/>
        <end position="342"/>
    </location>
</feature>
<dbReference type="InterPro" id="IPR009056">
    <property type="entry name" value="Cyt_c-like_dom"/>
</dbReference>
<dbReference type="AlphaFoldDB" id="A0A1H7ZGS3"/>
<evidence type="ECO:0000313" key="12">
    <source>
        <dbReference type="EMBL" id="SEM56718.1"/>
    </source>
</evidence>
<dbReference type="GO" id="GO:0042597">
    <property type="term" value="C:periplasmic space"/>
    <property type="evidence" value="ECO:0007669"/>
    <property type="project" value="UniProtKB-SubCell"/>
</dbReference>
<dbReference type="PROSITE" id="PS51007">
    <property type="entry name" value="CYTC"/>
    <property type="match status" value="1"/>
</dbReference>
<evidence type="ECO:0000256" key="1">
    <source>
        <dbReference type="ARBA" id="ARBA00004418"/>
    </source>
</evidence>
<keyword evidence="12" id="KW-0575">Peroxidase</keyword>
<dbReference type="InterPro" id="IPR051395">
    <property type="entry name" value="Cytochrome_c_Peroxidase/MauG"/>
</dbReference>
<feature type="chain" id="PRO_5011639957" evidence="10">
    <location>
        <begin position="29"/>
        <end position="354"/>
    </location>
</feature>
<sequence length="354" mass="40433">MFIMIRRLKKCGRVGIFMLSLLTSTACSDEVMEPLEKNEAYPLEKPAGFPEMTFDVTGNPITINGVALGKKLFYEGKLSRNNTISCGFCHIQEYAFTHHGHNVSHGIDDRLGIRNAPPIQNMAFLKNYTWDGVSHNLDERSLVPITTDFEMDSSLPEAVGKLNADSNYKKMFKAAFGDENITGDRVLKAISQFMATLVSADSKYDRMKKGTAVFTNEENQGMSLFQNKCASCHSGEMFTDESYRNTGMYYNPQFDDRGRYRVTLDWNDNMKFRVPSLRNVEYTAPYMHDGRFYTLDAVLNFYYENVEEQPNLDPLLKQNGHIGIPMNNQEKQYIIAFLRTLSDQSFITNPKFAE</sequence>
<reference evidence="13" key="1">
    <citation type="submission" date="2016-10" db="EMBL/GenBank/DDBJ databases">
        <authorList>
            <person name="Varghese N."/>
            <person name="Submissions S."/>
        </authorList>
    </citation>
    <scope>NUCLEOTIDE SEQUENCE [LARGE SCALE GENOMIC DNA]</scope>
    <source>
        <strain evidence="13">DSM 17453</strain>
    </source>
</reference>
<evidence type="ECO:0000256" key="2">
    <source>
        <dbReference type="ARBA" id="ARBA00022617"/>
    </source>
</evidence>
<evidence type="ECO:0000259" key="11">
    <source>
        <dbReference type="PROSITE" id="PS51007"/>
    </source>
</evidence>
<dbReference type="EMBL" id="FOBV01000004">
    <property type="protein sequence ID" value="SEM56718.1"/>
    <property type="molecule type" value="Genomic_DNA"/>
</dbReference>
<dbReference type="STRING" id="295069.SAMN05421856_104226"/>
<keyword evidence="6" id="KW-0560">Oxidoreductase</keyword>
<accession>A0A1H7ZGS3</accession>
<evidence type="ECO:0000256" key="4">
    <source>
        <dbReference type="ARBA" id="ARBA00022729"/>
    </source>
</evidence>
<dbReference type="InterPro" id="IPR026259">
    <property type="entry name" value="MauG/Cytc_peroxidase"/>
</dbReference>
<evidence type="ECO:0000256" key="8">
    <source>
        <dbReference type="PIRSR" id="PIRSR000294-1"/>
    </source>
</evidence>
<feature type="binding site" description="covalent" evidence="8">
    <location>
        <position position="86"/>
    </location>
    <ligand>
        <name>heme c</name>
        <dbReference type="ChEBI" id="CHEBI:61717"/>
        <label>1</label>
    </ligand>
</feature>
<dbReference type="OrthoDB" id="9805202at2"/>
<gene>
    <name evidence="12" type="ORF">SAMN05421856_104226</name>
</gene>
<comment type="subcellular location">
    <subcellularLocation>
        <location evidence="1">Periplasm</location>
    </subcellularLocation>
</comment>
<dbReference type="GO" id="GO:0009055">
    <property type="term" value="F:electron transfer activity"/>
    <property type="evidence" value="ECO:0007669"/>
    <property type="project" value="InterPro"/>
</dbReference>
<feature type="binding site" description="axial binding residue" evidence="9">
    <location>
        <position position="233"/>
    </location>
    <ligand>
        <name>heme c</name>
        <dbReference type="ChEBI" id="CHEBI:61717"/>
        <label>2</label>
    </ligand>
    <ligandPart>
        <name>Fe</name>
        <dbReference type="ChEBI" id="CHEBI:18248"/>
    </ligandPart>
</feature>
<dbReference type="GO" id="GO:0020037">
    <property type="term" value="F:heme binding"/>
    <property type="evidence" value="ECO:0007669"/>
    <property type="project" value="InterPro"/>
</dbReference>
<dbReference type="GO" id="GO:0004130">
    <property type="term" value="F:cytochrome-c peroxidase activity"/>
    <property type="evidence" value="ECO:0007669"/>
    <property type="project" value="TreeGrafter"/>
</dbReference>
<dbReference type="PROSITE" id="PS51257">
    <property type="entry name" value="PROKAR_LIPOPROTEIN"/>
    <property type="match status" value="1"/>
</dbReference>
<feature type="signal peptide" evidence="10">
    <location>
        <begin position="1"/>
        <end position="28"/>
    </location>
</feature>
<protein>
    <submittedName>
        <fullName evidence="12">Cytochrome c peroxidase</fullName>
    </submittedName>
</protein>
<dbReference type="Proteomes" id="UP000199450">
    <property type="component" value="Unassembled WGS sequence"/>
</dbReference>
<keyword evidence="2 8" id="KW-0349">Heme</keyword>
<keyword evidence="7 9" id="KW-0408">Iron</keyword>
<evidence type="ECO:0000256" key="7">
    <source>
        <dbReference type="ARBA" id="ARBA00023004"/>
    </source>
</evidence>
<dbReference type="InterPro" id="IPR036909">
    <property type="entry name" value="Cyt_c-like_dom_sf"/>
</dbReference>
<feature type="binding site" description="covalent" evidence="8">
    <location>
        <position position="232"/>
    </location>
    <ligand>
        <name>heme c</name>
        <dbReference type="ChEBI" id="CHEBI:61717"/>
        <label>2</label>
    </ligand>
</feature>
<name>A0A1H7ZGS3_9FLAO</name>
<dbReference type="PANTHER" id="PTHR30600:SF10">
    <property type="entry name" value="BLL6722 PROTEIN"/>
    <property type="match status" value="1"/>
</dbReference>
<dbReference type="Gene3D" id="1.10.760.10">
    <property type="entry name" value="Cytochrome c-like domain"/>
    <property type="match status" value="2"/>
</dbReference>
<dbReference type="SUPFAM" id="SSF46626">
    <property type="entry name" value="Cytochrome c"/>
    <property type="match status" value="2"/>
</dbReference>
<evidence type="ECO:0000256" key="6">
    <source>
        <dbReference type="ARBA" id="ARBA00023002"/>
    </source>
</evidence>
<comment type="cofactor">
    <cofactor evidence="8">
        <name>heme</name>
        <dbReference type="ChEBI" id="CHEBI:30413"/>
    </cofactor>
    <text evidence="8">Binds 2 heme groups.</text>
</comment>
<proteinExistence type="predicted"/>
<comment type="PTM">
    <text evidence="8">Binds 2 heme groups per subunit.</text>
</comment>
<keyword evidence="5" id="KW-0574">Periplasm</keyword>
<feature type="binding site" description="axial binding residue" evidence="9">
    <location>
        <position position="90"/>
    </location>
    <ligand>
        <name>heme c</name>
        <dbReference type="ChEBI" id="CHEBI:61717"/>
        <label>1</label>
    </ligand>
    <ligandPart>
        <name>Fe</name>
        <dbReference type="ChEBI" id="CHEBI:18248"/>
    </ligandPart>
</feature>
<feature type="binding site" description="covalent" evidence="8">
    <location>
        <position position="229"/>
    </location>
    <ligand>
        <name>heme c</name>
        <dbReference type="ChEBI" id="CHEBI:61717"/>
        <label>2</label>
    </ligand>
</feature>
<evidence type="ECO:0000256" key="5">
    <source>
        <dbReference type="ARBA" id="ARBA00022764"/>
    </source>
</evidence>
<dbReference type="PANTHER" id="PTHR30600">
    <property type="entry name" value="CYTOCHROME C PEROXIDASE-RELATED"/>
    <property type="match status" value="1"/>
</dbReference>
<dbReference type="GO" id="GO:0046872">
    <property type="term" value="F:metal ion binding"/>
    <property type="evidence" value="ECO:0007669"/>
    <property type="project" value="UniProtKB-KW"/>
</dbReference>
<keyword evidence="4 10" id="KW-0732">Signal</keyword>
<keyword evidence="3 9" id="KW-0479">Metal-binding</keyword>
<feature type="binding site" description="covalent" evidence="8">
    <location>
        <position position="89"/>
    </location>
    <ligand>
        <name>heme c</name>
        <dbReference type="ChEBI" id="CHEBI:61717"/>
        <label>1</label>
    </ligand>
</feature>
<dbReference type="Pfam" id="PF03150">
    <property type="entry name" value="CCP_MauG"/>
    <property type="match status" value="1"/>
</dbReference>
<evidence type="ECO:0000256" key="10">
    <source>
        <dbReference type="SAM" id="SignalP"/>
    </source>
</evidence>
<evidence type="ECO:0000256" key="3">
    <source>
        <dbReference type="ARBA" id="ARBA00022723"/>
    </source>
</evidence>
<organism evidence="12 13">
    <name type="scientific">Chryseobacterium taichungense</name>
    <dbReference type="NCBI Taxonomy" id="295069"/>
    <lineage>
        <taxon>Bacteria</taxon>
        <taxon>Pseudomonadati</taxon>
        <taxon>Bacteroidota</taxon>
        <taxon>Flavobacteriia</taxon>
        <taxon>Flavobacteriales</taxon>
        <taxon>Weeksellaceae</taxon>
        <taxon>Chryseobacterium group</taxon>
        <taxon>Chryseobacterium</taxon>
    </lineage>
</organism>
<evidence type="ECO:0000313" key="13">
    <source>
        <dbReference type="Proteomes" id="UP000199450"/>
    </source>
</evidence>
<keyword evidence="13" id="KW-1185">Reference proteome</keyword>
<dbReference type="PIRSF" id="PIRSF000294">
    <property type="entry name" value="Cytochrome-c_peroxidase"/>
    <property type="match status" value="1"/>
</dbReference>